<protein>
    <submittedName>
        <fullName evidence="3">T9SS type A sorting domain-containing protein</fullName>
    </submittedName>
</protein>
<dbReference type="InterPro" id="IPR026444">
    <property type="entry name" value="Secre_tail"/>
</dbReference>
<sequence length="1501" mass="168779">MMKRLVLKLPLFFLLVFYRISSADLIYELPIGGLRYDIVKVEGFDRIEITGSVSTSAPGAPELPVVTFNYLLPRKRKVSSVEIIEEEWDELPGDFYIYPAQNRGSMLDEYAFTPCDPFIYNSETPYPVDIVCSVHSGNMRGYQVCQVGVVPFRYFPESRKLHILKKLKVRFKTEENDCYVIPERQTRTAQELTDRFVSSLIVNKEELNDPSKRPRIGVEDNIRDLTVTDLPALLGAPVDLVVVTTDQLYDVYNKFAHYKKLCGYNTVVRTLTWIRQHYQGTDDAERIRNFLKDAVTKWGVVYVLLGGDVPEIPTRWIWMSSLYNQWPVHIVTDLYFSDLDGTWNQNGNEKFGEVEDSLDLYPDVFVGRLPTRDAFEVNDYLNKVRSYLQPVFTAIQNKALFFTSDLDVSNDAYFMAKRIAEHLPVWFDTTFLNERPKQELYDSLYTGFGIVCGIGHGDINNIRVKNNPREQADIYFFDDLHNTDLYGVLFVITCYTNTFQSDCLSKHWLLNPHGGGVAYIGPTSFSEAYIHEVYTTSQFDSLFSFPLSAVLGRTKVPFISQSQWDNWYRLYQFSISLLGDPTLSLWDTIPLNYSDVTVVPDTLNVGNDVVRLSVNPPQPSTVVFYKENETFIIDTIYDGFLERAVKTETPGYLKYRIQDIPAASRSAGYIPWIDSVFVASGQSHLVYKEHTIVDTSHNSNGMVNPGEDILLYLTIQNTGGAAAHNITARIDCADSLLTMVCDTASFPDIEAAEFGENITPFHFYVSGSLPDFYSLDFEIDITSDFDLTRDSFQIICAAPVMEHFTQRAFKSGDTIEILPYLANFGHEPADSVYGVITADSDTVTILDSLVSFPLIPFNSVVNSEEPFEILLNYPGVPLEFNLEIYFRNEKVITQSVVIDTPMVPESLRVFGRKNSVELVWLQVPGAIGYRVYRATQYNGDYRLLNNYLEPTSRFEDFNVQHNTTYFYYVVAVDSSRNQSASSDTVSGRINIPPAPGWPRPVYDYLFSSCNFADIDPYYPGLEIVVCGKEGYVYAWHYDGSAVLDDGVLFDIHPAEVWTSPALGDLDGDGTIEIVFGVRRSTDNLYVVDNQGVCPFGWPRSVPGNIIGSPVLADIDQDGDLEIFIWTLNADLYAFHHDGTGVFSSNGLLKDLPGISLGSPAIGDINQNGSLEIVCCGGSRGDSLYVWDSSGNYLSPFPIFIQPGNLQYSTVLGDLFGDARFEICFYADSTERLYVVDADGSIRWYQTLYSVADIEGSPIICDVTGDGAPEVICGYQTGFAIFDSLGNTLPGFPDSSHDAKLPVAADIDCDGRAEVIVGSADWFLYAYQNDGGQMEGFPMQFNNRIEASPALYDIDNDGRLELMLGADGYKFYVFDLDADTPAQWPKFRYDSYNSGTYQSGNLNVSSFDDGTAAPLLQLYPIPFKSRLQIKFNDFSGAEEFKLKIYDVTGRLIKSIDCPVEDQNRSFVWSGDDNEGRNVAAGVYFVRVEASSGDITQKVVRVR</sequence>
<dbReference type="Gene3D" id="3.40.50.1460">
    <property type="match status" value="1"/>
</dbReference>
<dbReference type="InterPro" id="IPR029031">
    <property type="entry name" value="Gingipain_N_sf"/>
</dbReference>
<dbReference type="Gene3D" id="2.60.40.3800">
    <property type="match status" value="1"/>
</dbReference>
<dbReference type="GO" id="GO:0004197">
    <property type="term" value="F:cysteine-type endopeptidase activity"/>
    <property type="evidence" value="ECO:0007669"/>
    <property type="project" value="InterPro"/>
</dbReference>
<gene>
    <name evidence="3" type="ORF">ENI34_08410</name>
</gene>
<dbReference type="InterPro" id="IPR029030">
    <property type="entry name" value="Caspase-like_dom_sf"/>
</dbReference>
<evidence type="ECO:0000313" key="3">
    <source>
        <dbReference type="EMBL" id="HEC79145.1"/>
    </source>
</evidence>
<evidence type="ECO:0000259" key="2">
    <source>
        <dbReference type="PROSITE" id="PS50853"/>
    </source>
</evidence>
<name>A0A9C9ENB3_UNCW3</name>
<dbReference type="Pfam" id="PF08126">
    <property type="entry name" value="Propeptide_C25"/>
    <property type="match status" value="1"/>
</dbReference>
<dbReference type="Proteomes" id="UP000885826">
    <property type="component" value="Unassembled WGS sequence"/>
</dbReference>
<dbReference type="InterPro" id="IPR012600">
    <property type="entry name" value="Propeptide_C25"/>
</dbReference>
<dbReference type="Pfam" id="PF01364">
    <property type="entry name" value="Peptidase_C25"/>
    <property type="match status" value="1"/>
</dbReference>
<dbReference type="EMBL" id="DRIG01000090">
    <property type="protein sequence ID" value="HEC79145.1"/>
    <property type="molecule type" value="Genomic_DNA"/>
</dbReference>
<dbReference type="InterPro" id="IPR013783">
    <property type="entry name" value="Ig-like_fold"/>
</dbReference>
<dbReference type="Gene3D" id="2.60.40.10">
    <property type="entry name" value="Immunoglobulins"/>
    <property type="match status" value="1"/>
</dbReference>
<dbReference type="SUPFAM" id="SSF69318">
    <property type="entry name" value="Integrin alpha N-terminal domain"/>
    <property type="match status" value="2"/>
</dbReference>
<dbReference type="PANTHER" id="PTHR44103">
    <property type="entry name" value="PROPROTEIN CONVERTASE P"/>
    <property type="match status" value="1"/>
</dbReference>
<feature type="domain" description="Fibronectin type-III" evidence="2">
    <location>
        <begin position="903"/>
        <end position="994"/>
    </location>
</feature>
<dbReference type="SUPFAM" id="SSF49265">
    <property type="entry name" value="Fibronectin type III"/>
    <property type="match status" value="1"/>
</dbReference>
<organism evidence="3 4">
    <name type="scientific">candidate division WOR-3 bacterium</name>
    <dbReference type="NCBI Taxonomy" id="2052148"/>
    <lineage>
        <taxon>Bacteria</taxon>
        <taxon>Bacteria division WOR-3</taxon>
    </lineage>
</organism>
<dbReference type="InterPro" id="IPR028994">
    <property type="entry name" value="Integrin_alpha_N"/>
</dbReference>
<proteinExistence type="predicted"/>
<dbReference type="SUPFAM" id="SSF52129">
    <property type="entry name" value="Caspase-like"/>
    <property type="match status" value="1"/>
</dbReference>
<accession>A0A9C9ENB3</accession>
<dbReference type="GO" id="GO:0006508">
    <property type="term" value="P:proteolysis"/>
    <property type="evidence" value="ECO:0007669"/>
    <property type="project" value="InterPro"/>
</dbReference>
<dbReference type="InterPro" id="IPR003961">
    <property type="entry name" value="FN3_dom"/>
</dbReference>
<reference evidence="3" key="1">
    <citation type="journal article" date="2020" name="mSystems">
        <title>Genome- and Community-Level Interaction Insights into Carbon Utilization and Element Cycling Functions of Hydrothermarchaeota in Hydrothermal Sediment.</title>
        <authorList>
            <person name="Zhou Z."/>
            <person name="Liu Y."/>
            <person name="Xu W."/>
            <person name="Pan J."/>
            <person name="Luo Z.H."/>
            <person name="Li M."/>
        </authorList>
    </citation>
    <scope>NUCLEOTIDE SEQUENCE</scope>
    <source>
        <strain evidence="3">HyVt-388</strain>
    </source>
</reference>
<evidence type="ECO:0000313" key="4">
    <source>
        <dbReference type="Proteomes" id="UP000885826"/>
    </source>
</evidence>
<dbReference type="Gene3D" id="2.60.40.4070">
    <property type="match status" value="1"/>
</dbReference>
<dbReference type="InterPro" id="IPR001769">
    <property type="entry name" value="Gingipain"/>
</dbReference>
<comment type="caution">
    <text evidence="3">The sequence shown here is derived from an EMBL/GenBank/DDBJ whole genome shotgun (WGS) entry which is preliminary data.</text>
</comment>
<dbReference type="Pfam" id="PF13517">
    <property type="entry name" value="FG-GAP_3"/>
    <property type="match status" value="1"/>
</dbReference>
<dbReference type="PANTHER" id="PTHR44103:SF1">
    <property type="entry name" value="PROPROTEIN CONVERTASE P"/>
    <property type="match status" value="1"/>
</dbReference>
<dbReference type="InterPro" id="IPR036116">
    <property type="entry name" value="FN3_sf"/>
</dbReference>
<dbReference type="Gene3D" id="3.40.50.10390">
    <property type="entry name" value="Gingipain r, domain 1"/>
    <property type="match status" value="1"/>
</dbReference>
<dbReference type="PROSITE" id="PS50853">
    <property type="entry name" value="FN3"/>
    <property type="match status" value="1"/>
</dbReference>
<dbReference type="InterPro" id="IPR013517">
    <property type="entry name" value="FG-GAP"/>
</dbReference>
<evidence type="ECO:0000256" key="1">
    <source>
        <dbReference type="ARBA" id="ARBA00022729"/>
    </source>
</evidence>
<dbReference type="InterPro" id="IPR025965">
    <property type="entry name" value="FlgD/Vpr_Ig-like"/>
</dbReference>
<keyword evidence="1" id="KW-0732">Signal</keyword>
<dbReference type="NCBIfam" id="TIGR04183">
    <property type="entry name" value="Por_Secre_tail"/>
    <property type="match status" value="1"/>
</dbReference>
<dbReference type="InterPro" id="IPR038490">
    <property type="entry name" value="Gingipain_propep_sf"/>
</dbReference>
<dbReference type="Pfam" id="PF13860">
    <property type="entry name" value="FlgD_ig"/>
    <property type="match status" value="1"/>
</dbReference>
<dbReference type="CDD" id="cd00063">
    <property type="entry name" value="FN3"/>
    <property type="match status" value="1"/>
</dbReference>